<gene>
    <name evidence="1" type="ORF">DPMN_046697</name>
</gene>
<proteinExistence type="predicted"/>
<reference evidence="1" key="1">
    <citation type="journal article" date="2019" name="bioRxiv">
        <title>The Genome of the Zebra Mussel, Dreissena polymorpha: A Resource for Invasive Species Research.</title>
        <authorList>
            <person name="McCartney M.A."/>
            <person name="Auch B."/>
            <person name="Kono T."/>
            <person name="Mallez S."/>
            <person name="Zhang Y."/>
            <person name="Obille A."/>
            <person name="Becker A."/>
            <person name="Abrahante J.E."/>
            <person name="Garbe J."/>
            <person name="Badalamenti J.P."/>
            <person name="Herman A."/>
            <person name="Mangelson H."/>
            <person name="Liachko I."/>
            <person name="Sullivan S."/>
            <person name="Sone E.D."/>
            <person name="Koren S."/>
            <person name="Silverstein K.A.T."/>
            <person name="Beckman K.B."/>
            <person name="Gohl D.M."/>
        </authorList>
    </citation>
    <scope>NUCLEOTIDE SEQUENCE</scope>
    <source>
        <strain evidence="1">Duluth1</strain>
        <tissue evidence="1">Whole animal</tissue>
    </source>
</reference>
<dbReference type="EMBL" id="JAIWYP010000011">
    <property type="protein sequence ID" value="KAH3740002.1"/>
    <property type="molecule type" value="Genomic_DNA"/>
</dbReference>
<reference evidence="1" key="2">
    <citation type="submission" date="2020-11" db="EMBL/GenBank/DDBJ databases">
        <authorList>
            <person name="McCartney M.A."/>
            <person name="Auch B."/>
            <person name="Kono T."/>
            <person name="Mallez S."/>
            <person name="Becker A."/>
            <person name="Gohl D.M."/>
            <person name="Silverstein K.A.T."/>
            <person name="Koren S."/>
            <person name="Bechman K.B."/>
            <person name="Herman A."/>
            <person name="Abrahante J.E."/>
            <person name="Garbe J."/>
        </authorList>
    </citation>
    <scope>NUCLEOTIDE SEQUENCE</scope>
    <source>
        <strain evidence="1">Duluth1</strain>
        <tissue evidence="1">Whole animal</tissue>
    </source>
</reference>
<evidence type="ECO:0000313" key="2">
    <source>
        <dbReference type="Proteomes" id="UP000828390"/>
    </source>
</evidence>
<evidence type="ECO:0000313" key="1">
    <source>
        <dbReference type="EMBL" id="KAH3740002.1"/>
    </source>
</evidence>
<keyword evidence="2" id="KW-1185">Reference proteome</keyword>
<protein>
    <submittedName>
        <fullName evidence="1">Uncharacterized protein</fullName>
    </submittedName>
</protein>
<name>A0A9D4I146_DREPO</name>
<comment type="caution">
    <text evidence="1">The sequence shown here is derived from an EMBL/GenBank/DDBJ whole genome shotgun (WGS) entry which is preliminary data.</text>
</comment>
<accession>A0A9D4I146</accession>
<sequence>MIDNSIRLFDADDSELFSLAEVPLDNKPIQRDTDSLSQWGDTWLREIQHS</sequence>
<organism evidence="1 2">
    <name type="scientific">Dreissena polymorpha</name>
    <name type="common">Zebra mussel</name>
    <name type="synonym">Mytilus polymorpha</name>
    <dbReference type="NCBI Taxonomy" id="45954"/>
    <lineage>
        <taxon>Eukaryota</taxon>
        <taxon>Metazoa</taxon>
        <taxon>Spiralia</taxon>
        <taxon>Lophotrochozoa</taxon>
        <taxon>Mollusca</taxon>
        <taxon>Bivalvia</taxon>
        <taxon>Autobranchia</taxon>
        <taxon>Heteroconchia</taxon>
        <taxon>Euheterodonta</taxon>
        <taxon>Imparidentia</taxon>
        <taxon>Neoheterodontei</taxon>
        <taxon>Myida</taxon>
        <taxon>Dreissenoidea</taxon>
        <taxon>Dreissenidae</taxon>
        <taxon>Dreissena</taxon>
    </lineage>
</organism>
<dbReference type="Proteomes" id="UP000828390">
    <property type="component" value="Unassembled WGS sequence"/>
</dbReference>
<dbReference type="AlphaFoldDB" id="A0A9D4I146"/>